<dbReference type="EMBL" id="MNQV01000236">
    <property type="protein sequence ID" value="OKZ43643.1"/>
    <property type="molecule type" value="Genomic_DNA"/>
</dbReference>
<dbReference type="Proteomes" id="UP000186631">
    <property type="component" value="Unassembled WGS sequence"/>
</dbReference>
<dbReference type="RefSeq" id="WP_224241443.1">
    <property type="nucleotide sequence ID" value="NZ_JBLWNQ010000002.1"/>
</dbReference>
<name>A0A1Q6IS32_PHOVU</name>
<evidence type="ECO:0000313" key="1">
    <source>
        <dbReference type="EMBL" id="OKZ43643.1"/>
    </source>
</evidence>
<dbReference type="AlphaFoldDB" id="A0A1Q6IS32"/>
<reference evidence="1 2" key="1">
    <citation type="journal article" date="2016" name="Nat. Biotechnol.">
        <title>Measurement of bacterial replication rates in microbial communities.</title>
        <authorList>
            <person name="Brown C.T."/>
            <person name="Olm M.R."/>
            <person name="Thomas B.C."/>
            <person name="Banfield J.F."/>
        </authorList>
    </citation>
    <scope>NUCLEOTIDE SEQUENCE [LARGE SCALE GENOMIC DNA]</scope>
    <source>
        <strain evidence="1">42_262</strain>
    </source>
</reference>
<comment type="caution">
    <text evidence="1">The sequence shown here is derived from an EMBL/GenBank/DDBJ whole genome shotgun (WGS) entry which is preliminary data.</text>
</comment>
<organism evidence="1 2">
    <name type="scientific">Phocaeicola vulgatus</name>
    <name type="common">Bacteroides vulgatus</name>
    <dbReference type="NCBI Taxonomy" id="821"/>
    <lineage>
        <taxon>Bacteria</taxon>
        <taxon>Pseudomonadati</taxon>
        <taxon>Bacteroidota</taxon>
        <taxon>Bacteroidia</taxon>
        <taxon>Bacteroidales</taxon>
        <taxon>Bacteroidaceae</taxon>
        <taxon>Phocaeicola</taxon>
    </lineage>
</organism>
<sequence length="115" mass="13398">MARKLHVARVWQIEYKYPGMYGGDGQDIFYDILTMFEVDNSAEDAYTDDFEIACSGLQQLRKHISEQDETFRQNAEEFYSCLAKVGMDREKFIEVLDCLINGSDQSDAYVHVSWF</sequence>
<protein>
    <submittedName>
        <fullName evidence="1">Uncharacterized protein</fullName>
    </submittedName>
</protein>
<evidence type="ECO:0000313" key="2">
    <source>
        <dbReference type="Proteomes" id="UP000186631"/>
    </source>
</evidence>
<gene>
    <name evidence="1" type="ORF">BHV80_17085</name>
</gene>
<proteinExistence type="predicted"/>
<accession>A0A1Q6IS32</accession>